<dbReference type="Proteomes" id="UP001189429">
    <property type="component" value="Unassembled WGS sequence"/>
</dbReference>
<evidence type="ECO:0000313" key="2">
    <source>
        <dbReference type="Proteomes" id="UP001189429"/>
    </source>
</evidence>
<comment type="caution">
    <text evidence="1">The sequence shown here is derived from an EMBL/GenBank/DDBJ whole genome shotgun (WGS) entry which is preliminary data.</text>
</comment>
<keyword evidence="2" id="KW-1185">Reference proteome</keyword>
<dbReference type="EMBL" id="CAUYUJ010007078">
    <property type="protein sequence ID" value="CAK0819484.1"/>
    <property type="molecule type" value="Genomic_DNA"/>
</dbReference>
<name>A0ABN9RK21_9DINO</name>
<proteinExistence type="predicted"/>
<gene>
    <name evidence="1" type="ORF">PCOR1329_LOCUS21473</name>
</gene>
<organism evidence="1 2">
    <name type="scientific">Prorocentrum cordatum</name>
    <dbReference type="NCBI Taxonomy" id="2364126"/>
    <lineage>
        <taxon>Eukaryota</taxon>
        <taxon>Sar</taxon>
        <taxon>Alveolata</taxon>
        <taxon>Dinophyceae</taxon>
        <taxon>Prorocentrales</taxon>
        <taxon>Prorocentraceae</taxon>
        <taxon>Prorocentrum</taxon>
    </lineage>
</organism>
<sequence>STALAPGTPTVEELGDVASSEQKLAYSQWWPRDAAVAAGSCSGRFVVPPEAPAQPTGFN</sequence>
<evidence type="ECO:0000313" key="1">
    <source>
        <dbReference type="EMBL" id="CAK0819484.1"/>
    </source>
</evidence>
<feature type="non-terminal residue" evidence="1">
    <location>
        <position position="1"/>
    </location>
</feature>
<protein>
    <submittedName>
        <fullName evidence="1">Uncharacterized protein</fullName>
    </submittedName>
</protein>
<reference evidence="1" key="1">
    <citation type="submission" date="2023-10" db="EMBL/GenBank/DDBJ databases">
        <authorList>
            <person name="Chen Y."/>
            <person name="Shah S."/>
            <person name="Dougan E. K."/>
            <person name="Thang M."/>
            <person name="Chan C."/>
        </authorList>
    </citation>
    <scope>NUCLEOTIDE SEQUENCE [LARGE SCALE GENOMIC DNA]</scope>
</reference>
<feature type="non-terminal residue" evidence="1">
    <location>
        <position position="59"/>
    </location>
</feature>
<accession>A0ABN9RK21</accession>